<keyword evidence="2" id="KW-0812">Transmembrane</keyword>
<dbReference type="EMBL" id="JAQQWM010000009">
    <property type="protein sequence ID" value="KAK8047936.1"/>
    <property type="molecule type" value="Genomic_DNA"/>
</dbReference>
<evidence type="ECO:0000313" key="4">
    <source>
        <dbReference type="Proteomes" id="UP001446871"/>
    </source>
</evidence>
<organism evidence="3 4">
    <name type="scientific">Apiospora saccharicola</name>
    <dbReference type="NCBI Taxonomy" id="335842"/>
    <lineage>
        <taxon>Eukaryota</taxon>
        <taxon>Fungi</taxon>
        <taxon>Dikarya</taxon>
        <taxon>Ascomycota</taxon>
        <taxon>Pezizomycotina</taxon>
        <taxon>Sordariomycetes</taxon>
        <taxon>Xylariomycetidae</taxon>
        <taxon>Amphisphaeriales</taxon>
        <taxon>Apiosporaceae</taxon>
        <taxon>Apiospora</taxon>
    </lineage>
</organism>
<feature type="transmembrane region" description="Helical" evidence="2">
    <location>
        <begin position="115"/>
        <end position="139"/>
    </location>
</feature>
<feature type="transmembrane region" description="Helical" evidence="2">
    <location>
        <begin position="653"/>
        <end position="676"/>
    </location>
</feature>
<feature type="transmembrane region" description="Helical" evidence="2">
    <location>
        <begin position="221"/>
        <end position="238"/>
    </location>
</feature>
<keyword evidence="2" id="KW-0472">Membrane</keyword>
<evidence type="ECO:0000313" key="3">
    <source>
        <dbReference type="EMBL" id="KAK8047936.1"/>
    </source>
</evidence>
<feature type="compositionally biased region" description="Polar residues" evidence="1">
    <location>
        <begin position="615"/>
        <end position="624"/>
    </location>
</feature>
<dbReference type="PANTHER" id="PTHR35394">
    <property type="entry name" value="DUF3176 DOMAIN-CONTAINING PROTEIN"/>
    <property type="match status" value="1"/>
</dbReference>
<proteinExistence type="predicted"/>
<dbReference type="Pfam" id="PF11374">
    <property type="entry name" value="DUF3176"/>
    <property type="match status" value="1"/>
</dbReference>
<protein>
    <submittedName>
        <fullName evidence="3">Uncharacterized protein</fullName>
    </submittedName>
</protein>
<evidence type="ECO:0000256" key="2">
    <source>
        <dbReference type="SAM" id="Phobius"/>
    </source>
</evidence>
<feature type="compositionally biased region" description="Basic and acidic residues" evidence="1">
    <location>
        <begin position="747"/>
        <end position="757"/>
    </location>
</feature>
<comment type="caution">
    <text evidence="3">The sequence shown here is derived from an EMBL/GenBank/DDBJ whole genome shotgun (WGS) entry which is preliminary data.</text>
</comment>
<dbReference type="Proteomes" id="UP001446871">
    <property type="component" value="Unassembled WGS sequence"/>
</dbReference>
<accession>A0ABR1TMP1</accession>
<feature type="region of interest" description="Disordered" evidence="1">
    <location>
        <begin position="44"/>
        <end position="64"/>
    </location>
</feature>
<name>A0ABR1TMP1_9PEZI</name>
<dbReference type="InterPro" id="IPR021514">
    <property type="entry name" value="DUF3176"/>
</dbReference>
<reference evidence="3 4" key="1">
    <citation type="submission" date="2023-01" db="EMBL/GenBank/DDBJ databases">
        <title>Analysis of 21 Apiospora genomes using comparative genomics revels a genus with tremendous synthesis potential of carbohydrate active enzymes and secondary metabolites.</title>
        <authorList>
            <person name="Sorensen T."/>
        </authorList>
    </citation>
    <scope>NUCLEOTIDE SEQUENCE [LARGE SCALE GENOMIC DNA]</scope>
    <source>
        <strain evidence="3 4">CBS 83171</strain>
    </source>
</reference>
<gene>
    <name evidence="3" type="ORF">PG996_016000</name>
</gene>
<feature type="region of interest" description="Disordered" evidence="1">
    <location>
        <begin position="723"/>
        <end position="757"/>
    </location>
</feature>
<dbReference type="PANTHER" id="PTHR35394:SF5">
    <property type="entry name" value="DUF3176 DOMAIN-CONTAINING PROTEIN"/>
    <property type="match status" value="1"/>
</dbReference>
<keyword evidence="2" id="KW-1133">Transmembrane helix</keyword>
<feature type="transmembrane region" description="Helical" evidence="2">
    <location>
        <begin position="151"/>
        <end position="172"/>
    </location>
</feature>
<feature type="region of interest" description="Disordered" evidence="1">
    <location>
        <begin position="604"/>
        <end position="624"/>
    </location>
</feature>
<sequence length="773" mass="85460">MDTNPPVEIIDISSNEDEEDIETLHDNVSVISIGQSIAERPETVSADSIHKADSPSPHAYDNNTETEAGQQTELLFLDNFKQLKRSNSIASSLKVRDGYGSGAWYRFSYWANETWLYEFLAWLISCYCFGGIVITLLTHSGQPIPEWPFDITINAIVSALSTVMSSALLVPVSNAIGQAKWSCIVKERRCKLEDIAVFDEASRGGWGSLVLLMKKGLRDPVAFAAVITILALPIATLLQQNTAVVLDKRPVGNNSTATLFGLNWWAEGLITESGHPRVKDDMVMSINRGLFFDGNVSDPFLMNSLMPRPQCQTGNCTFGVFESLAICSECDDITQSLALETSSTGLECVGRNNSNPDQTQDCARWSLPNGHSSGWVTFDSGMLLSTNASTELIHPREGLPILTLTALAPCWNKTFTQLNGTLSYQACNGEFGGNTQHPRRPKVQAQECTLQWCVNQYKSEMTNGVLQENVTSTISLGWNTSGNMYDFSPKNTSVSYYVDLFSAHPDPETIPDHDKIETGRIDGKFSVHRQATDLITAYLTSELEGFTFVNDTNVKGGIQQGKPYIRRLYMANLGTYEAPNVPRGFDMGPLFGTMALSMTTSLRTTPAPVRDDHNITTNDTDYQPNEDNWDFPTQWHSINTSPDRLVPVLNVRWGWIALPAALELLTFLLLCYMVGWKSQRSLPVWKSSTLPLLLLGSEMHDAGGDNIPRHIVDMEQLAKEVSIEPESAMGRAQRPAGNELEDGWSSDEARGRDDKDNASVLTLCRHASSATHR</sequence>
<keyword evidence="4" id="KW-1185">Reference proteome</keyword>
<evidence type="ECO:0000256" key="1">
    <source>
        <dbReference type="SAM" id="MobiDB-lite"/>
    </source>
</evidence>